<sequence>MTRPAALSLQGLTLTITWAVETFSISIVSGRYIDLSSFHQLRNLTWRGPGPENLNTLSDVVRNNSAHLRKLELDFVNRFIVFNYDADATDFSDDSDDSDNSDVQDETENTRVSRKRSVFASVVLRLNHHPQRPLFRNICVLSLTQVPLSAYMAGAFNFDTLESLTLRMCSWWDIFLVRVMQLNLPINLRAFEIVEDSDIAFEWGDGIISDFLNAFGGLEELCVSQTGPAPALDLWDILGRRHPTLKRFVHHQRSNEIDDVFQRPTDLPDLAVVGSDMRRIKEDPSRNPLTKLGLEFIGLACIPARLKYLLLPFTSKTSLKAIHIRQTRYDRLSFGSWAAVHDNPPLLSGAGNDTSSDSDLSTSTDDEPLGPNVGHIEGWRRRVLSREFSHFAEWAFGPRGIPSLDVIVFGDFSYGGRLFGNLMISRNMDGTGNSRVIEEGEYEWNEVLDKYGTMMEACPEEELFDLV</sequence>
<feature type="compositionally biased region" description="Low complexity" evidence="1">
    <location>
        <begin position="353"/>
        <end position="363"/>
    </location>
</feature>
<gene>
    <name evidence="2" type="ORF">BHE90_001408</name>
</gene>
<reference evidence="2 3" key="1">
    <citation type="submission" date="2017-06" db="EMBL/GenBank/DDBJ databases">
        <title>Comparative genomic analysis of Ambrosia Fusariam Clade fungi.</title>
        <authorList>
            <person name="Stajich J.E."/>
            <person name="Carrillo J."/>
            <person name="Kijimoto T."/>
            <person name="Eskalen A."/>
            <person name="O'Donnell K."/>
            <person name="Kasson M."/>
        </authorList>
    </citation>
    <scope>NUCLEOTIDE SEQUENCE [LARGE SCALE GENOMIC DNA]</scope>
    <source>
        <strain evidence="2 3">UCR1854</strain>
    </source>
</reference>
<comment type="caution">
    <text evidence="2">The sequence shown here is derived from an EMBL/GenBank/DDBJ whole genome shotgun (WGS) entry which is preliminary data.</text>
</comment>
<name>A0A430M7Y0_9HYPO</name>
<evidence type="ECO:0000313" key="2">
    <source>
        <dbReference type="EMBL" id="RTE84062.1"/>
    </source>
</evidence>
<evidence type="ECO:0000256" key="1">
    <source>
        <dbReference type="SAM" id="MobiDB-lite"/>
    </source>
</evidence>
<organism evidence="2 3">
    <name type="scientific">Fusarium euwallaceae</name>
    <dbReference type="NCBI Taxonomy" id="1147111"/>
    <lineage>
        <taxon>Eukaryota</taxon>
        <taxon>Fungi</taxon>
        <taxon>Dikarya</taxon>
        <taxon>Ascomycota</taxon>
        <taxon>Pezizomycotina</taxon>
        <taxon>Sordariomycetes</taxon>
        <taxon>Hypocreomycetidae</taxon>
        <taxon>Hypocreales</taxon>
        <taxon>Nectriaceae</taxon>
        <taxon>Fusarium</taxon>
        <taxon>Fusarium solani species complex</taxon>
    </lineage>
</organism>
<feature type="region of interest" description="Disordered" evidence="1">
    <location>
        <begin position="345"/>
        <end position="372"/>
    </location>
</feature>
<accession>A0A430M7Y0</accession>
<dbReference type="Proteomes" id="UP000287124">
    <property type="component" value="Unassembled WGS sequence"/>
</dbReference>
<evidence type="ECO:0000313" key="3">
    <source>
        <dbReference type="Proteomes" id="UP000287124"/>
    </source>
</evidence>
<dbReference type="AlphaFoldDB" id="A0A430M7Y0"/>
<keyword evidence="3" id="KW-1185">Reference proteome</keyword>
<dbReference type="EMBL" id="MIKF01000010">
    <property type="protein sequence ID" value="RTE84062.1"/>
    <property type="molecule type" value="Genomic_DNA"/>
</dbReference>
<protein>
    <submittedName>
        <fullName evidence="2">Uncharacterized protein</fullName>
    </submittedName>
</protein>
<proteinExistence type="predicted"/>